<dbReference type="SUPFAM" id="SSF52151">
    <property type="entry name" value="FabD/lysophospholipase-like"/>
    <property type="match status" value="1"/>
</dbReference>
<gene>
    <name evidence="6" type="ORF">CPBP_00959</name>
</gene>
<keyword evidence="2 4" id="KW-0442">Lipid degradation</keyword>
<protein>
    <submittedName>
        <fullName evidence="6">Alpha/beta hydrolase</fullName>
    </submittedName>
</protein>
<keyword evidence="1 4" id="KW-0378">Hydrolase</keyword>
<dbReference type="PANTHER" id="PTHR14226:SF78">
    <property type="entry name" value="SLR0060 PROTEIN"/>
    <property type="match status" value="1"/>
</dbReference>
<dbReference type="PROSITE" id="PS51635">
    <property type="entry name" value="PNPLA"/>
    <property type="match status" value="1"/>
</dbReference>
<feature type="short sequence motif" description="GXSXG" evidence="4">
    <location>
        <begin position="45"/>
        <end position="49"/>
    </location>
</feature>
<feature type="short sequence motif" description="DGA/G" evidence="4">
    <location>
        <begin position="199"/>
        <end position="201"/>
    </location>
</feature>
<dbReference type="KEGG" id="pbal:CPBP_00959"/>
<feature type="active site" description="Proton acceptor" evidence="4">
    <location>
        <position position="199"/>
    </location>
</feature>
<dbReference type="InterPro" id="IPR016035">
    <property type="entry name" value="Acyl_Trfase/lysoPLipase"/>
</dbReference>
<sequence>MAKAEQSQKKKVSLALQGGGAHGAFTWGVIDRLLEENVEVDGIVGTSAGAMNAVSVLQGLIEGGNDGARKTMRKFWEGVGEKGKDGPLKPMGDDKKRGNYTMYNSFGYIMFDNMIKNMSPYQFNKDDKDPLKEVIEATFDFETLSRETKHKVFLCATHIRDGKVKIFKNEDLCPEAMLASGCLPLIHKAVAVGGEYYWDGGFTANPAIYPLIYGCEAPSIIIVQLNPTLREDVPKDVRGISDRLNEISNNVTMMRELRAINMITKWIDDGHLKPSANAKRLDVHIIQNDQVFQPLGFSSKLNSTPEFLHYLFDEGRKCADKWLYNHWDMVGVNSTADHYMDNDF</sequence>
<organism evidence="6 7">
    <name type="scientific">Candidatus Bodocaedibacter vickermanii</name>
    <dbReference type="NCBI Taxonomy" id="2741701"/>
    <lineage>
        <taxon>Bacteria</taxon>
        <taxon>Pseudomonadati</taxon>
        <taxon>Pseudomonadota</taxon>
        <taxon>Alphaproteobacteria</taxon>
        <taxon>Holosporales</taxon>
        <taxon>Candidatus Paracaedibacteraceae</taxon>
        <taxon>Candidatus Bodocaedibacter</taxon>
    </lineage>
</organism>
<evidence type="ECO:0000313" key="7">
    <source>
        <dbReference type="Proteomes" id="UP000594001"/>
    </source>
</evidence>
<evidence type="ECO:0000256" key="1">
    <source>
        <dbReference type="ARBA" id="ARBA00022801"/>
    </source>
</evidence>
<dbReference type="InterPro" id="IPR050301">
    <property type="entry name" value="NTE"/>
</dbReference>
<evidence type="ECO:0000313" key="6">
    <source>
        <dbReference type="EMBL" id="QOL20178.1"/>
    </source>
</evidence>
<dbReference type="PANTHER" id="PTHR14226">
    <property type="entry name" value="NEUROPATHY TARGET ESTERASE/SWISS CHEESE D.MELANOGASTER"/>
    <property type="match status" value="1"/>
</dbReference>
<dbReference type="Gene3D" id="3.40.1090.10">
    <property type="entry name" value="Cytosolic phospholipase A2 catalytic domain"/>
    <property type="match status" value="1"/>
</dbReference>
<dbReference type="RefSeq" id="WP_350331732.1">
    <property type="nucleotide sequence ID" value="NZ_CP054719.1"/>
</dbReference>
<keyword evidence="7" id="KW-1185">Reference proteome</keyword>
<feature type="active site" description="Nucleophile" evidence="4">
    <location>
        <position position="47"/>
    </location>
</feature>
<name>A0A7L9RUX8_9PROT</name>
<reference evidence="6 7" key="1">
    <citation type="submission" date="2020-06" db="EMBL/GenBank/DDBJ databases">
        <title>The endosymbiont of the kinetoplastid Bodo saltans is a Paracaedibacter-like alpha-proteobacterium possessing a putative toxin-antitoxin system.</title>
        <authorList>
            <person name="Midha S."/>
            <person name="Rigden D.J."/>
            <person name="Siozios S."/>
            <person name="Hurst G.D.D."/>
            <person name="Jackson A.P."/>
        </authorList>
    </citation>
    <scope>NUCLEOTIDE SEQUENCE [LARGE SCALE GENOMIC DNA]</scope>
    <source>
        <strain evidence="6">Lake Konstanz</strain>
    </source>
</reference>
<keyword evidence="3 4" id="KW-0443">Lipid metabolism</keyword>
<evidence type="ECO:0000259" key="5">
    <source>
        <dbReference type="PROSITE" id="PS51635"/>
    </source>
</evidence>
<dbReference type="AlphaFoldDB" id="A0A7L9RUX8"/>
<dbReference type="Pfam" id="PF01734">
    <property type="entry name" value="Patatin"/>
    <property type="match status" value="1"/>
</dbReference>
<feature type="domain" description="PNPLA" evidence="5">
    <location>
        <begin position="14"/>
        <end position="212"/>
    </location>
</feature>
<evidence type="ECO:0000256" key="4">
    <source>
        <dbReference type="PROSITE-ProRule" id="PRU01161"/>
    </source>
</evidence>
<proteinExistence type="predicted"/>
<dbReference type="GO" id="GO:0016787">
    <property type="term" value="F:hydrolase activity"/>
    <property type="evidence" value="ECO:0007669"/>
    <property type="project" value="UniProtKB-UniRule"/>
</dbReference>
<feature type="short sequence motif" description="GXGXXG" evidence="4">
    <location>
        <begin position="18"/>
        <end position="23"/>
    </location>
</feature>
<dbReference type="EMBL" id="CP054719">
    <property type="protein sequence ID" value="QOL20178.1"/>
    <property type="molecule type" value="Genomic_DNA"/>
</dbReference>
<evidence type="ECO:0000256" key="2">
    <source>
        <dbReference type="ARBA" id="ARBA00022963"/>
    </source>
</evidence>
<evidence type="ECO:0000256" key="3">
    <source>
        <dbReference type="ARBA" id="ARBA00023098"/>
    </source>
</evidence>
<dbReference type="GO" id="GO:0016042">
    <property type="term" value="P:lipid catabolic process"/>
    <property type="evidence" value="ECO:0007669"/>
    <property type="project" value="UniProtKB-UniRule"/>
</dbReference>
<accession>A0A7L9RUX8</accession>
<dbReference type="InterPro" id="IPR002641">
    <property type="entry name" value="PNPLA_dom"/>
</dbReference>
<dbReference type="Proteomes" id="UP000594001">
    <property type="component" value="Chromosome"/>
</dbReference>